<evidence type="ECO:0000313" key="2">
    <source>
        <dbReference type="EMBL" id="VAW47899.1"/>
    </source>
</evidence>
<sequence length="99" mass="11740">MALQSQIEKRIEECFLVSYFILENESHMHSRGEPESHFKMILVSNDFEGMVKVKRHQFVYRVLSELMPEFHALALHLYTEDEWQRLAHTPESSYCGGEH</sequence>
<dbReference type="InterPro" id="IPR050961">
    <property type="entry name" value="BolA/IbaG_stress_morph_reg"/>
</dbReference>
<keyword evidence="2" id="KW-0132">Cell division</keyword>
<organism evidence="2">
    <name type="scientific">hydrothermal vent metagenome</name>
    <dbReference type="NCBI Taxonomy" id="652676"/>
    <lineage>
        <taxon>unclassified sequences</taxon>
        <taxon>metagenomes</taxon>
        <taxon>ecological metagenomes</taxon>
    </lineage>
</organism>
<dbReference type="GO" id="GO:0006351">
    <property type="term" value="P:DNA-templated transcription"/>
    <property type="evidence" value="ECO:0007669"/>
    <property type="project" value="TreeGrafter"/>
</dbReference>
<name>A0A3B0WEV1_9ZZZZ</name>
<protein>
    <submittedName>
        <fullName evidence="2">Cell division protein BolA</fullName>
    </submittedName>
</protein>
<dbReference type="PANTHER" id="PTHR46229">
    <property type="entry name" value="BOLA TRANSCRIPTION REGULATOR"/>
    <property type="match status" value="1"/>
</dbReference>
<accession>A0A3B0WEV1</accession>
<dbReference type="InterPro" id="IPR002634">
    <property type="entry name" value="BolA"/>
</dbReference>
<dbReference type="InterPro" id="IPR036065">
    <property type="entry name" value="BolA-like_sf"/>
</dbReference>
<dbReference type="PANTHER" id="PTHR46229:SF2">
    <property type="entry name" value="BOLA-LIKE PROTEIN 1"/>
    <property type="match status" value="1"/>
</dbReference>
<reference evidence="2" key="1">
    <citation type="submission" date="2018-06" db="EMBL/GenBank/DDBJ databases">
        <authorList>
            <person name="Zhirakovskaya E."/>
        </authorList>
    </citation>
    <scope>NUCLEOTIDE SEQUENCE</scope>
</reference>
<dbReference type="Gene3D" id="3.10.20.90">
    <property type="entry name" value="Phosphatidylinositol 3-kinase Catalytic Subunit, Chain A, domain 1"/>
    <property type="match status" value="1"/>
</dbReference>
<dbReference type="GO" id="GO:0051301">
    <property type="term" value="P:cell division"/>
    <property type="evidence" value="ECO:0007669"/>
    <property type="project" value="UniProtKB-KW"/>
</dbReference>
<dbReference type="GO" id="GO:0005829">
    <property type="term" value="C:cytosol"/>
    <property type="evidence" value="ECO:0007669"/>
    <property type="project" value="TreeGrafter"/>
</dbReference>
<dbReference type="AlphaFoldDB" id="A0A3B0WEV1"/>
<dbReference type="PIRSF" id="PIRSF003113">
    <property type="entry name" value="BolA"/>
    <property type="match status" value="1"/>
</dbReference>
<dbReference type="EMBL" id="UOFC01000171">
    <property type="protein sequence ID" value="VAW47899.1"/>
    <property type="molecule type" value="Genomic_DNA"/>
</dbReference>
<comment type="similarity">
    <text evidence="1">Belongs to the BolA/IbaG family.</text>
</comment>
<dbReference type="SUPFAM" id="SSF82657">
    <property type="entry name" value="BolA-like"/>
    <property type="match status" value="1"/>
</dbReference>
<evidence type="ECO:0000256" key="1">
    <source>
        <dbReference type="ARBA" id="ARBA00005578"/>
    </source>
</evidence>
<proteinExistence type="inferred from homology"/>
<keyword evidence="2" id="KW-0131">Cell cycle</keyword>
<dbReference type="Pfam" id="PF01722">
    <property type="entry name" value="BolA"/>
    <property type="match status" value="1"/>
</dbReference>
<gene>
    <name evidence="2" type="ORF">MNBD_GAMMA03-1845</name>
</gene>